<feature type="transmembrane region" description="Helical" evidence="6">
    <location>
        <begin position="110"/>
        <end position="129"/>
    </location>
</feature>
<evidence type="ECO:0000313" key="8">
    <source>
        <dbReference type="EMBL" id="KAL0947387.1"/>
    </source>
</evidence>
<evidence type="ECO:0000256" key="6">
    <source>
        <dbReference type="SAM" id="Phobius"/>
    </source>
</evidence>
<dbReference type="Proteomes" id="UP001556367">
    <property type="component" value="Unassembled WGS sequence"/>
</dbReference>
<keyword evidence="2" id="KW-0813">Transport</keyword>
<reference evidence="9" key="1">
    <citation type="submission" date="2024-06" db="EMBL/GenBank/DDBJ databases">
        <title>Multi-omics analyses provide insights into the biosynthesis of the anticancer antibiotic pleurotin in Hohenbuehelia grisea.</title>
        <authorList>
            <person name="Weaver J.A."/>
            <person name="Alberti F."/>
        </authorList>
    </citation>
    <scope>NUCLEOTIDE SEQUENCE [LARGE SCALE GENOMIC DNA]</scope>
    <source>
        <strain evidence="9">T-177</strain>
    </source>
</reference>
<dbReference type="InterPro" id="IPR020846">
    <property type="entry name" value="MFS_dom"/>
</dbReference>
<proteinExistence type="predicted"/>
<feature type="transmembrane region" description="Helical" evidence="6">
    <location>
        <begin position="167"/>
        <end position="190"/>
    </location>
</feature>
<comment type="caution">
    <text evidence="8">The sequence shown here is derived from an EMBL/GenBank/DDBJ whole genome shotgun (WGS) entry which is preliminary data.</text>
</comment>
<evidence type="ECO:0000256" key="3">
    <source>
        <dbReference type="ARBA" id="ARBA00022692"/>
    </source>
</evidence>
<dbReference type="Pfam" id="PF07690">
    <property type="entry name" value="MFS_1"/>
    <property type="match status" value="1"/>
</dbReference>
<feature type="transmembrane region" description="Helical" evidence="6">
    <location>
        <begin position="210"/>
        <end position="232"/>
    </location>
</feature>
<evidence type="ECO:0000256" key="4">
    <source>
        <dbReference type="ARBA" id="ARBA00022989"/>
    </source>
</evidence>
<evidence type="ECO:0000313" key="9">
    <source>
        <dbReference type="Proteomes" id="UP001556367"/>
    </source>
</evidence>
<sequence length="326" mass="35488">MNGCGRDAPESSRREPDETDILLGEQNISNETPLPRVQLAVLCALRMLDPLSFSQIFPYINDFMADLHLTEDPSQIGFYSGLVESAFAISQLFAIYPWSWASDVIGRRPVIIMGVTGLTLTTILFGLSSNLTQVLISRTLAGVFTGNVAIIPSVLCEITDYSNQAKAFPIFGLFWPIGSIVGPLIGGSLSNPARKYGGLFDNLFFHEYPYFLPSFTAAMTSFVVAIASFTFLKESMPAKIAMNSPVDTERHGNYGATQVAAFSGIDKPLGVKQLLTFPVIRALCVSGFILSFITTAFDVLFVLFCYTPVQSGGLGFSVSSLLIYLF</sequence>
<dbReference type="InterPro" id="IPR001958">
    <property type="entry name" value="Tet-R_TetA/multi-R_MdtG-like"/>
</dbReference>
<dbReference type="InterPro" id="IPR036259">
    <property type="entry name" value="MFS_trans_sf"/>
</dbReference>
<gene>
    <name evidence="8" type="ORF">HGRIS_013502</name>
</gene>
<feature type="domain" description="Major facilitator superfamily (MFS) profile" evidence="7">
    <location>
        <begin position="38"/>
        <end position="326"/>
    </location>
</feature>
<organism evidence="8 9">
    <name type="scientific">Hohenbuehelia grisea</name>
    <dbReference type="NCBI Taxonomy" id="104357"/>
    <lineage>
        <taxon>Eukaryota</taxon>
        <taxon>Fungi</taxon>
        <taxon>Dikarya</taxon>
        <taxon>Basidiomycota</taxon>
        <taxon>Agaricomycotina</taxon>
        <taxon>Agaricomycetes</taxon>
        <taxon>Agaricomycetidae</taxon>
        <taxon>Agaricales</taxon>
        <taxon>Pleurotineae</taxon>
        <taxon>Pleurotaceae</taxon>
        <taxon>Hohenbuehelia</taxon>
    </lineage>
</organism>
<dbReference type="PROSITE" id="PS50850">
    <property type="entry name" value="MFS"/>
    <property type="match status" value="1"/>
</dbReference>
<evidence type="ECO:0000256" key="2">
    <source>
        <dbReference type="ARBA" id="ARBA00022448"/>
    </source>
</evidence>
<evidence type="ECO:0000256" key="1">
    <source>
        <dbReference type="ARBA" id="ARBA00004141"/>
    </source>
</evidence>
<dbReference type="PANTHER" id="PTHR23504">
    <property type="entry name" value="MAJOR FACILITATOR SUPERFAMILY DOMAIN-CONTAINING PROTEIN 10"/>
    <property type="match status" value="1"/>
</dbReference>
<dbReference type="EMBL" id="JASNQZ010000015">
    <property type="protein sequence ID" value="KAL0947387.1"/>
    <property type="molecule type" value="Genomic_DNA"/>
</dbReference>
<comment type="subcellular location">
    <subcellularLocation>
        <location evidence="1">Membrane</location>
        <topology evidence="1">Multi-pass membrane protein</topology>
    </subcellularLocation>
</comment>
<dbReference type="PRINTS" id="PR01035">
    <property type="entry name" value="TCRTETA"/>
</dbReference>
<name>A0ABR3IVV2_9AGAR</name>
<keyword evidence="3 6" id="KW-0812">Transmembrane</keyword>
<keyword evidence="5 6" id="KW-0472">Membrane</keyword>
<evidence type="ECO:0000259" key="7">
    <source>
        <dbReference type="PROSITE" id="PS50850"/>
    </source>
</evidence>
<dbReference type="Gene3D" id="1.20.1250.20">
    <property type="entry name" value="MFS general substrate transporter like domains"/>
    <property type="match status" value="1"/>
</dbReference>
<feature type="transmembrane region" description="Helical" evidence="6">
    <location>
        <begin position="135"/>
        <end position="155"/>
    </location>
</feature>
<dbReference type="InterPro" id="IPR011701">
    <property type="entry name" value="MFS"/>
</dbReference>
<keyword evidence="9" id="KW-1185">Reference proteome</keyword>
<feature type="transmembrane region" description="Helical" evidence="6">
    <location>
        <begin position="274"/>
        <end position="293"/>
    </location>
</feature>
<feature type="transmembrane region" description="Helical" evidence="6">
    <location>
        <begin position="76"/>
        <end position="98"/>
    </location>
</feature>
<dbReference type="PANTHER" id="PTHR23504:SF15">
    <property type="entry name" value="MAJOR FACILITATOR SUPERFAMILY (MFS) PROFILE DOMAIN-CONTAINING PROTEIN"/>
    <property type="match status" value="1"/>
</dbReference>
<protein>
    <recommendedName>
        <fullName evidence="7">Major facilitator superfamily (MFS) profile domain-containing protein</fullName>
    </recommendedName>
</protein>
<accession>A0ABR3IVV2</accession>
<evidence type="ECO:0000256" key="5">
    <source>
        <dbReference type="ARBA" id="ARBA00023136"/>
    </source>
</evidence>
<keyword evidence="4 6" id="KW-1133">Transmembrane helix</keyword>
<dbReference type="SUPFAM" id="SSF103473">
    <property type="entry name" value="MFS general substrate transporter"/>
    <property type="match status" value="1"/>
</dbReference>